<keyword evidence="2" id="KW-1003">Cell membrane</keyword>
<keyword evidence="5" id="KW-0067">ATP-binding</keyword>
<dbReference type="InterPro" id="IPR039421">
    <property type="entry name" value="Type_1_exporter"/>
</dbReference>
<keyword evidence="4" id="KW-0547">Nucleotide-binding</keyword>
<evidence type="ECO:0000313" key="14">
    <source>
        <dbReference type="Proteomes" id="UP000068067"/>
    </source>
</evidence>
<dbReference type="SMART" id="SM00382">
    <property type="entry name" value="AAA"/>
    <property type="match status" value="1"/>
</dbReference>
<dbReference type="KEGG" id="cdx:CDES_09345"/>
<reference evidence="13 14" key="1">
    <citation type="submission" date="2014-08" db="EMBL/GenBank/DDBJ databases">
        <title>Complete genome sequence of Corynebacterium deserti GIMN1.010 (=DSM 45689), isolated from desert sand in western China.</title>
        <authorList>
            <person name="Ruckert C."/>
            <person name="Albersmeier A."/>
            <person name="Kalinowski J."/>
        </authorList>
    </citation>
    <scope>NUCLEOTIDE SEQUENCE [LARGE SCALE GENOMIC DNA]</scope>
    <source>
        <strain evidence="13 14">GIMN1.010</strain>
    </source>
</reference>
<dbReference type="InterPro" id="IPR027417">
    <property type="entry name" value="P-loop_NTPase"/>
</dbReference>
<keyword evidence="8 10" id="KW-0472">Membrane</keyword>
<name>A0A0M4CMI3_9CORY</name>
<dbReference type="InterPro" id="IPR017871">
    <property type="entry name" value="ABC_transporter-like_CS"/>
</dbReference>
<gene>
    <name evidence="13" type="ORF">CDES_09345</name>
</gene>
<keyword evidence="2" id="KW-0997">Cell inner membrane</keyword>
<dbReference type="PANTHER" id="PTHR24221">
    <property type="entry name" value="ATP-BINDING CASSETTE SUB-FAMILY B"/>
    <property type="match status" value="1"/>
</dbReference>
<feature type="domain" description="ABC transmembrane type-1" evidence="12">
    <location>
        <begin position="10"/>
        <end position="288"/>
    </location>
</feature>
<dbReference type="SUPFAM" id="SSF52540">
    <property type="entry name" value="P-loop containing nucleoside triphosphate hydrolases"/>
    <property type="match status" value="1"/>
</dbReference>
<evidence type="ECO:0000259" key="11">
    <source>
        <dbReference type="PROSITE" id="PS50893"/>
    </source>
</evidence>
<dbReference type="Gene3D" id="1.20.1560.10">
    <property type="entry name" value="ABC transporter type 1, transmembrane domain"/>
    <property type="match status" value="1"/>
</dbReference>
<dbReference type="InterPro" id="IPR003439">
    <property type="entry name" value="ABC_transporter-like_ATP-bd"/>
</dbReference>
<dbReference type="Proteomes" id="UP000068067">
    <property type="component" value="Chromosome"/>
</dbReference>
<protein>
    <submittedName>
        <fullName evidence="13">ABC transporter ATPase and permease</fullName>
    </submittedName>
</protein>
<feature type="domain" description="ABC transporter" evidence="11">
    <location>
        <begin position="319"/>
        <end position="537"/>
    </location>
</feature>
<evidence type="ECO:0000256" key="3">
    <source>
        <dbReference type="ARBA" id="ARBA00022692"/>
    </source>
</evidence>
<evidence type="ECO:0000256" key="9">
    <source>
        <dbReference type="ARBA" id="ARBA00023455"/>
    </source>
</evidence>
<dbReference type="InterPro" id="IPR036640">
    <property type="entry name" value="ABC1_TM_sf"/>
</dbReference>
<proteinExistence type="inferred from homology"/>
<evidence type="ECO:0000256" key="1">
    <source>
        <dbReference type="ARBA" id="ARBA00004429"/>
    </source>
</evidence>
<feature type="transmembrane region" description="Helical" evidence="10">
    <location>
        <begin position="252"/>
        <end position="273"/>
    </location>
</feature>
<dbReference type="EMBL" id="CP009220">
    <property type="protein sequence ID" value="ALC06260.1"/>
    <property type="molecule type" value="Genomic_DNA"/>
</dbReference>
<dbReference type="Pfam" id="PF00005">
    <property type="entry name" value="ABC_tran"/>
    <property type="match status" value="1"/>
</dbReference>
<dbReference type="PROSITE" id="PS50929">
    <property type="entry name" value="ABC_TM1F"/>
    <property type="match status" value="1"/>
</dbReference>
<comment type="similarity">
    <text evidence="9">Belongs to the ABC transporter superfamily. Siderophore-Fe(3+) uptake transporter (SIUT) (TC 3.A.1.21) family.</text>
</comment>
<feature type="transmembrane region" description="Helical" evidence="10">
    <location>
        <begin position="116"/>
        <end position="138"/>
    </location>
</feature>
<dbReference type="PANTHER" id="PTHR24221:SF654">
    <property type="entry name" value="ATP-BINDING CASSETTE SUB-FAMILY B MEMBER 6"/>
    <property type="match status" value="1"/>
</dbReference>
<dbReference type="GO" id="GO:0005886">
    <property type="term" value="C:plasma membrane"/>
    <property type="evidence" value="ECO:0007669"/>
    <property type="project" value="UniProtKB-SubCell"/>
</dbReference>
<evidence type="ECO:0000256" key="6">
    <source>
        <dbReference type="ARBA" id="ARBA00022967"/>
    </source>
</evidence>
<dbReference type="GO" id="GO:0140359">
    <property type="term" value="F:ABC-type transporter activity"/>
    <property type="evidence" value="ECO:0007669"/>
    <property type="project" value="InterPro"/>
</dbReference>
<dbReference type="PROSITE" id="PS50893">
    <property type="entry name" value="ABC_TRANSPORTER_2"/>
    <property type="match status" value="1"/>
</dbReference>
<keyword evidence="6" id="KW-1278">Translocase</keyword>
<evidence type="ECO:0000259" key="12">
    <source>
        <dbReference type="PROSITE" id="PS50929"/>
    </source>
</evidence>
<dbReference type="InterPro" id="IPR003593">
    <property type="entry name" value="AAA+_ATPase"/>
</dbReference>
<comment type="subcellular location">
    <subcellularLocation>
        <location evidence="1">Cell inner membrane</location>
        <topology evidence="1">Multi-pass membrane protein</topology>
    </subcellularLocation>
</comment>
<dbReference type="STRING" id="931089.CDES_09345"/>
<accession>A0A0M4CMI3</accession>
<evidence type="ECO:0000256" key="7">
    <source>
        <dbReference type="ARBA" id="ARBA00022989"/>
    </source>
</evidence>
<feature type="transmembrane region" description="Helical" evidence="10">
    <location>
        <begin position="7"/>
        <end position="34"/>
    </location>
</feature>
<feature type="transmembrane region" description="Helical" evidence="10">
    <location>
        <begin position="144"/>
        <end position="162"/>
    </location>
</feature>
<keyword evidence="7 10" id="KW-1133">Transmembrane helix</keyword>
<evidence type="ECO:0000256" key="8">
    <source>
        <dbReference type="ARBA" id="ARBA00023136"/>
    </source>
</evidence>
<dbReference type="PROSITE" id="PS00211">
    <property type="entry name" value="ABC_TRANSPORTER_1"/>
    <property type="match status" value="1"/>
</dbReference>
<evidence type="ECO:0000313" key="13">
    <source>
        <dbReference type="EMBL" id="ALC06260.1"/>
    </source>
</evidence>
<evidence type="ECO:0000256" key="10">
    <source>
        <dbReference type="SAM" id="Phobius"/>
    </source>
</evidence>
<sequence length="539" mass="56416">MLRDIPAVGWLITALIVLRTVLMSLSVVGLGSLVDDRSTAALWIVIGLCVASGIVLAVEVVLPQRLRARQEAQWRAELAQKNFALTPDGDTGEAADDAHVITQATEATEKASTYTVLFLGPFFAVFIAPIAVIIVLGISVSWPIAGVLSLGLALIPPVMVWARRGLKSAGAGYGRASGQLAGAFLESVRTLGTTLLLGASTSRRAVLKTMAERMRVQVMILLYRNQLMILVTDGAFGLATTTVAVLTATGGYAQGTLSLGQAFAVILLARLLIDPINRMGRTFYTGMAGRASLTIVKNALSSSTRATPEDSGQTFTGDLVLRDLSISRRNTTIISGLSLTIPRGAHVAIIGPSGSGKSTLALALAGLIDVNGTITIGGHLSSPADRRASVSLVPQSPTLFSGTLTSNIDLAHTGIETSHLIDALLGSELPATMRIGETGRRVSGGQAARISMARGLAKGADIMILDEATAQLDHANSRKVRDTAQSLGCTLIEITHRPAEALEADTVVVLEDGHITGYGSSIKVAADNAFFRAALQEEK</sequence>
<dbReference type="InterPro" id="IPR011527">
    <property type="entry name" value="ABC1_TM_dom"/>
</dbReference>
<dbReference type="SUPFAM" id="SSF90123">
    <property type="entry name" value="ABC transporter transmembrane region"/>
    <property type="match status" value="1"/>
</dbReference>
<keyword evidence="3 10" id="KW-0812">Transmembrane</keyword>
<dbReference type="PATRIC" id="fig|931089.4.peg.1887"/>
<evidence type="ECO:0000256" key="2">
    <source>
        <dbReference type="ARBA" id="ARBA00022519"/>
    </source>
</evidence>
<organism evidence="13 14">
    <name type="scientific">Corynebacterium deserti GIMN1.010</name>
    <dbReference type="NCBI Taxonomy" id="931089"/>
    <lineage>
        <taxon>Bacteria</taxon>
        <taxon>Bacillati</taxon>
        <taxon>Actinomycetota</taxon>
        <taxon>Actinomycetes</taxon>
        <taxon>Mycobacteriales</taxon>
        <taxon>Corynebacteriaceae</taxon>
        <taxon>Corynebacterium</taxon>
    </lineage>
</organism>
<dbReference type="GO" id="GO:0005524">
    <property type="term" value="F:ATP binding"/>
    <property type="evidence" value="ECO:0007669"/>
    <property type="project" value="UniProtKB-KW"/>
</dbReference>
<evidence type="ECO:0000256" key="4">
    <source>
        <dbReference type="ARBA" id="ARBA00022741"/>
    </source>
</evidence>
<dbReference type="Gene3D" id="3.40.50.300">
    <property type="entry name" value="P-loop containing nucleotide triphosphate hydrolases"/>
    <property type="match status" value="1"/>
</dbReference>
<dbReference type="CDD" id="cd03228">
    <property type="entry name" value="ABCC_MRP_Like"/>
    <property type="match status" value="1"/>
</dbReference>
<dbReference type="GO" id="GO:0016887">
    <property type="term" value="F:ATP hydrolysis activity"/>
    <property type="evidence" value="ECO:0007669"/>
    <property type="project" value="InterPro"/>
</dbReference>
<keyword evidence="14" id="KW-1185">Reference proteome</keyword>
<feature type="transmembrane region" description="Helical" evidence="10">
    <location>
        <begin position="40"/>
        <end position="62"/>
    </location>
</feature>
<feature type="transmembrane region" description="Helical" evidence="10">
    <location>
        <begin position="227"/>
        <end position="246"/>
    </location>
</feature>
<evidence type="ECO:0000256" key="5">
    <source>
        <dbReference type="ARBA" id="ARBA00022840"/>
    </source>
</evidence>
<dbReference type="AlphaFoldDB" id="A0A0M4CMI3"/>